<protein>
    <submittedName>
        <fullName evidence="5">Myozenin-3</fullName>
    </submittedName>
</protein>
<dbReference type="InterPro" id="IPR008438">
    <property type="entry name" value="MYOZ"/>
</dbReference>
<organism evidence="4 5">
    <name type="scientific">Chrysochloris asiatica</name>
    <name type="common">Cape golden mole</name>
    <dbReference type="NCBI Taxonomy" id="185453"/>
    <lineage>
        <taxon>Eukaryota</taxon>
        <taxon>Metazoa</taxon>
        <taxon>Chordata</taxon>
        <taxon>Craniata</taxon>
        <taxon>Vertebrata</taxon>
        <taxon>Euteleostomi</taxon>
        <taxon>Mammalia</taxon>
        <taxon>Eutheria</taxon>
        <taxon>Afrotheria</taxon>
        <taxon>Chrysochloridae</taxon>
        <taxon>Chrysochlorinae</taxon>
        <taxon>Chrysochloris</taxon>
    </lineage>
</organism>
<feature type="region of interest" description="Disordered" evidence="3">
    <location>
        <begin position="129"/>
        <end position="149"/>
    </location>
</feature>
<gene>
    <name evidence="5" type="primary">MYOZ3</name>
</gene>
<proteinExistence type="inferred from homology"/>
<sequence length="295" mass="32260">MAADRCGLEQLPSSQSPPLYEETCSLEGTKAGVVLELAKAGPWRRMIPKEQKGPVLNAMGDLAGQVPSLNLGKKLSVPQDLMMEELSLHNNRGSLLFQQRQRRVQRFTFELAANQRAIVAGSAKGQVTRTAEPGSVRSEAVNGPEGQENFHSELNIFPPGPGGSEDAHSQAAPVERARTPSALAPGYTEPLKGVPPEKFNHTAIPKGYRCPWQEFISYRNYHHSGLRPTPVPTDYRSFNKTPVPFGGPLAGEIASSAGMPFAPELISGLELLRRRPNFNRVAQGWVRHLPESEEL</sequence>
<dbReference type="GO" id="GO:0031433">
    <property type="term" value="F:telethonin binding"/>
    <property type="evidence" value="ECO:0007669"/>
    <property type="project" value="TreeGrafter"/>
</dbReference>
<evidence type="ECO:0000256" key="1">
    <source>
        <dbReference type="ARBA" id="ARBA00009126"/>
    </source>
</evidence>
<dbReference type="CTD" id="91977"/>
<dbReference type="RefSeq" id="XP_006864005.1">
    <property type="nucleotide sequence ID" value="XM_006863943.1"/>
</dbReference>
<dbReference type="Proteomes" id="UP000504623">
    <property type="component" value="Unplaced"/>
</dbReference>
<dbReference type="OrthoDB" id="9887337at2759"/>
<reference evidence="5" key="1">
    <citation type="submission" date="2025-08" db="UniProtKB">
        <authorList>
            <consortium name="RefSeq"/>
        </authorList>
    </citation>
    <scope>IDENTIFICATION</scope>
    <source>
        <tissue evidence="5">Spleen</tissue>
    </source>
</reference>
<dbReference type="GO" id="GO:0015629">
    <property type="term" value="C:actin cytoskeleton"/>
    <property type="evidence" value="ECO:0007669"/>
    <property type="project" value="TreeGrafter"/>
</dbReference>
<dbReference type="PANTHER" id="PTHR15941">
    <property type="entry name" value="MYOZENIN"/>
    <property type="match status" value="1"/>
</dbReference>
<keyword evidence="2" id="KW-0597">Phosphoprotein</keyword>
<dbReference type="AlphaFoldDB" id="A0A9B0TLV6"/>
<dbReference type="GeneID" id="102832747"/>
<feature type="region of interest" description="Disordered" evidence="3">
    <location>
        <begin position="1"/>
        <end position="20"/>
    </location>
</feature>
<evidence type="ECO:0000313" key="5">
    <source>
        <dbReference type="RefSeq" id="XP_006864005.1"/>
    </source>
</evidence>
<name>A0A9B0TLV6_CHRAS</name>
<dbReference type="GO" id="GO:0030018">
    <property type="term" value="C:Z disc"/>
    <property type="evidence" value="ECO:0007669"/>
    <property type="project" value="InterPro"/>
</dbReference>
<accession>A0A9B0TLV6</accession>
<evidence type="ECO:0000256" key="2">
    <source>
        <dbReference type="ARBA" id="ARBA00022553"/>
    </source>
</evidence>
<comment type="similarity">
    <text evidence="1">Belongs to the myozenin family.</text>
</comment>
<dbReference type="PANTHER" id="PTHR15941:SF15">
    <property type="entry name" value="MYOZENIN-3"/>
    <property type="match status" value="1"/>
</dbReference>
<keyword evidence="4" id="KW-1185">Reference proteome</keyword>
<dbReference type="Pfam" id="PF05556">
    <property type="entry name" value="Calsarcin"/>
    <property type="match status" value="1"/>
</dbReference>
<dbReference type="GO" id="GO:0003779">
    <property type="term" value="F:actin binding"/>
    <property type="evidence" value="ECO:0007669"/>
    <property type="project" value="TreeGrafter"/>
</dbReference>
<dbReference type="GO" id="GO:0051373">
    <property type="term" value="F:FATZ binding"/>
    <property type="evidence" value="ECO:0007669"/>
    <property type="project" value="TreeGrafter"/>
</dbReference>
<evidence type="ECO:0000313" key="4">
    <source>
        <dbReference type="Proteomes" id="UP000504623"/>
    </source>
</evidence>
<evidence type="ECO:0000256" key="3">
    <source>
        <dbReference type="SAM" id="MobiDB-lite"/>
    </source>
</evidence>